<comment type="function">
    <text evidence="10">Specifically catalyzes the dephosphorylation of 2-phosphoglycolate. Is involved in the dissimilation of the intracellular 2-phosphoglycolate formed during the DNA repair of 3'-phosphoglycolate ends, a major class of DNA lesions induced by oxidative stress.</text>
</comment>
<dbReference type="Gene3D" id="3.40.50.1000">
    <property type="entry name" value="HAD superfamily/HAD-like"/>
    <property type="match status" value="1"/>
</dbReference>
<dbReference type="FunFam" id="3.40.50.1000:FF:000022">
    <property type="entry name" value="Phosphoglycolate phosphatase"/>
    <property type="match status" value="1"/>
</dbReference>
<evidence type="ECO:0000256" key="9">
    <source>
        <dbReference type="ARBA" id="ARBA00023277"/>
    </source>
</evidence>
<feature type="active site" description="Nucleophile" evidence="10">
    <location>
        <position position="15"/>
    </location>
</feature>
<dbReference type="InterPro" id="IPR006439">
    <property type="entry name" value="HAD-SF_hydro_IA"/>
</dbReference>
<keyword evidence="12" id="KW-1185">Reference proteome</keyword>
<comment type="pathway">
    <text evidence="3 10">Organic acid metabolism; glycolate biosynthesis; glycolate from 2-phosphoglycolate: step 1/1.</text>
</comment>
<dbReference type="OrthoDB" id="9776368at2"/>
<keyword evidence="9 10" id="KW-0119">Carbohydrate metabolism</keyword>
<comment type="caution">
    <text evidence="11">The sequence shown here is derived from an EMBL/GenBank/DDBJ whole genome shotgun (WGS) entry which is preliminary data.</text>
</comment>
<dbReference type="Proteomes" id="UP000286482">
    <property type="component" value="Unassembled WGS sequence"/>
</dbReference>
<dbReference type="GO" id="GO:0005829">
    <property type="term" value="C:cytosol"/>
    <property type="evidence" value="ECO:0007669"/>
    <property type="project" value="TreeGrafter"/>
</dbReference>
<keyword evidence="6 10" id="KW-0479">Metal-binding</keyword>
<gene>
    <name evidence="11" type="ORF">DBZ36_01400</name>
</gene>
<evidence type="ECO:0000313" key="12">
    <source>
        <dbReference type="Proteomes" id="UP000286482"/>
    </source>
</evidence>
<keyword evidence="7 10" id="KW-0378">Hydrolase</keyword>
<dbReference type="InterPro" id="IPR037512">
    <property type="entry name" value="PGPase_prok"/>
</dbReference>
<dbReference type="GO" id="GO:0006281">
    <property type="term" value="P:DNA repair"/>
    <property type="evidence" value="ECO:0007669"/>
    <property type="project" value="TreeGrafter"/>
</dbReference>
<comment type="cofactor">
    <cofactor evidence="2 10">
        <name>Mg(2+)</name>
        <dbReference type="ChEBI" id="CHEBI:18420"/>
    </cofactor>
</comment>
<dbReference type="SFLD" id="SFLDG01135">
    <property type="entry name" value="C1.5.6:_HAD__Beta-PGM__Phospha"/>
    <property type="match status" value="1"/>
</dbReference>
<evidence type="ECO:0000256" key="4">
    <source>
        <dbReference type="ARBA" id="ARBA00006171"/>
    </source>
</evidence>
<dbReference type="SFLD" id="SFLDG01129">
    <property type="entry name" value="C1.5:_HAD__Beta-PGM__Phosphata"/>
    <property type="match status" value="1"/>
</dbReference>
<dbReference type="PANTHER" id="PTHR43434">
    <property type="entry name" value="PHOSPHOGLYCOLATE PHOSPHATASE"/>
    <property type="match status" value="1"/>
</dbReference>
<accession>A0A420EKW9</accession>
<dbReference type="GO" id="GO:0046872">
    <property type="term" value="F:metal ion binding"/>
    <property type="evidence" value="ECO:0007669"/>
    <property type="project" value="UniProtKB-KW"/>
</dbReference>
<name>A0A420EKW9_9ALTE</name>
<dbReference type="InterPro" id="IPR036412">
    <property type="entry name" value="HAD-like_sf"/>
</dbReference>
<dbReference type="PANTHER" id="PTHR43434:SF1">
    <property type="entry name" value="PHOSPHOGLYCOLATE PHOSPHATASE"/>
    <property type="match status" value="1"/>
</dbReference>
<feature type="binding site" evidence="10">
    <location>
        <position position="17"/>
    </location>
    <ligand>
        <name>Mg(2+)</name>
        <dbReference type="ChEBI" id="CHEBI:18420"/>
    </ligand>
</feature>
<dbReference type="NCBIfam" id="TIGR01549">
    <property type="entry name" value="HAD-SF-IA-v1"/>
    <property type="match status" value="1"/>
</dbReference>
<dbReference type="SFLD" id="SFLDS00003">
    <property type="entry name" value="Haloacid_Dehalogenase"/>
    <property type="match status" value="1"/>
</dbReference>
<evidence type="ECO:0000256" key="2">
    <source>
        <dbReference type="ARBA" id="ARBA00001946"/>
    </source>
</evidence>
<evidence type="ECO:0000256" key="5">
    <source>
        <dbReference type="ARBA" id="ARBA00013078"/>
    </source>
</evidence>
<evidence type="ECO:0000256" key="10">
    <source>
        <dbReference type="HAMAP-Rule" id="MF_00495"/>
    </source>
</evidence>
<dbReference type="UniPathway" id="UPA00865">
    <property type="reaction ID" value="UER00834"/>
</dbReference>
<evidence type="ECO:0000256" key="1">
    <source>
        <dbReference type="ARBA" id="ARBA00000830"/>
    </source>
</evidence>
<dbReference type="GO" id="GO:0008967">
    <property type="term" value="F:phosphoglycolate phosphatase activity"/>
    <property type="evidence" value="ECO:0007669"/>
    <property type="project" value="UniProtKB-UniRule"/>
</dbReference>
<dbReference type="NCBIfam" id="NF009695">
    <property type="entry name" value="PRK13222.1-2"/>
    <property type="match status" value="1"/>
</dbReference>
<comment type="catalytic activity">
    <reaction evidence="1 10">
        <text>2-phosphoglycolate + H2O = glycolate + phosphate</text>
        <dbReference type="Rhea" id="RHEA:14369"/>
        <dbReference type="ChEBI" id="CHEBI:15377"/>
        <dbReference type="ChEBI" id="CHEBI:29805"/>
        <dbReference type="ChEBI" id="CHEBI:43474"/>
        <dbReference type="ChEBI" id="CHEBI:58033"/>
        <dbReference type="EC" id="3.1.3.18"/>
    </reaction>
</comment>
<dbReference type="InterPro" id="IPR023198">
    <property type="entry name" value="PGP-like_dom2"/>
</dbReference>
<dbReference type="InterPro" id="IPR041492">
    <property type="entry name" value="HAD_2"/>
</dbReference>
<feature type="binding site" evidence="10">
    <location>
        <position position="180"/>
    </location>
    <ligand>
        <name>Mg(2+)</name>
        <dbReference type="ChEBI" id="CHEBI:18420"/>
    </ligand>
</feature>
<dbReference type="NCBIfam" id="TIGR01449">
    <property type="entry name" value="PGP_bact"/>
    <property type="match status" value="1"/>
</dbReference>
<dbReference type="HAMAP" id="MF_00495">
    <property type="entry name" value="GPH_hydrolase_bact"/>
    <property type="match status" value="1"/>
</dbReference>
<dbReference type="InterPro" id="IPR023214">
    <property type="entry name" value="HAD_sf"/>
</dbReference>
<dbReference type="PRINTS" id="PR00413">
    <property type="entry name" value="HADHALOGNASE"/>
</dbReference>
<dbReference type="Pfam" id="PF13419">
    <property type="entry name" value="HAD_2"/>
    <property type="match status" value="1"/>
</dbReference>
<dbReference type="CDD" id="cd16417">
    <property type="entry name" value="HAD_PGPase"/>
    <property type="match status" value="1"/>
</dbReference>
<keyword evidence="8 10" id="KW-0460">Magnesium</keyword>
<sequence length="234" mass="25641">MNNIDFKALDLVIFDLDGTLVDSAPDLALAINNMLQDLERSTFAQELVCSWVGNGAEVLVRRALSGSSEIKDSIDEALYLKARTSFNHHYAQGLWINSSLYDGAIEALELLKQHHIPMALVTNKPLEFTLELLKLAHLESYFEMVLGGDCLAEKKPSPLPLLHVLSNLGARASHTLMVGDSRNDIEAAKAASCPSLGLSYGYNYGEDIASYGPDYTSDNLHSFFHQALNLVGSK</sequence>
<evidence type="ECO:0000313" key="11">
    <source>
        <dbReference type="EMBL" id="RKF21338.1"/>
    </source>
</evidence>
<organism evidence="11 12">
    <name type="scientific">Alginatibacterium sediminis</name>
    <dbReference type="NCBI Taxonomy" id="2164068"/>
    <lineage>
        <taxon>Bacteria</taxon>
        <taxon>Pseudomonadati</taxon>
        <taxon>Pseudomonadota</taxon>
        <taxon>Gammaproteobacteria</taxon>
        <taxon>Alteromonadales</taxon>
        <taxon>Alteromonadaceae</taxon>
        <taxon>Alginatibacterium</taxon>
    </lineage>
</organism>
<comment type="similarity">
    <text evidence="4 10">Belongs to the HAD-like hydrolase superfamily. CbbY/CbbZ/Gph/YieH family.</text>
</comment>
<dbReference type="GO" id="GO:0046295">
    <property type="term" value="P:glycolate biosynthetic process"/>
    <property type="evidence" value="ECO:0007669"/>
    <property type="project" value="UniProtKB-UniRule"/>
</dbReference>
<evidence type="ECO:0000256" key="8">
    <source>
        <dbReference type="ARBA" id="ARBA00022842"/>
    </source>
</evidence>
<dbReference type="SUPFAM" id="SSF56784">
    <property type="entry name" value="HAD-like"/>
    <property type="match status" value="1"/>
</dbReference>
<dbReference type="RefSeq" id="WP_120353142.1">
    <property type="nucleotide sequence ID" value="NZ_RAQO01000002.1"/>
</dbReference>
<reference evidence="11 12" key="1">
    <citation type="submission" date="2018-09" db="EMBL/GenBank/DDBJ databases">
        <authorList>
            <person name="Wang Z."/>
        </authorList>
    </citation>
    <scope>NUCLEOTIDE SEQUENCE [LARGE SCALE GENOMIC DNA]</scope>
    <source>
        <strain evidence="11 12">ALS 81</strain>
    </source>
</reference>
<feature type="binding site" evidence="10">
    <location>
        <position position="15"/>
    </location>
    <ligand>
        <name>Mg(2+)</name>
        <dbReference type="ChEBI" id="CHEBI:18420"/>
    </ligand>
</feature>
<evidence type="ECO:0000256" key="3">
    <source>
        <dbReference type="ARBA" id="ARBA00004818"/>
    </source>
</evidence>
<dbReference type="GO" id="GO:0005975">
    <property type="term" value="P:carbohydrate metabolic process"/>
    <property type="evidence" value="ECO:0007669"/>
    <property type="project" value="InterPro"/>
</dbReference>
<dbReference type="EMBL" id="RAQO01000002">
    <property type="protein sequence ID" value="RKF21338.1"/>
    <property type="molecule type" value="Genomic_DNA"/>
</dbReference>
<protein>
    <recommendedName>
        <fullName evidence="5 10">Phosphoglycolate phosphatase</fullName>
        <shortName evidence="10">PGP</shortName>
        <shortName evidence="10">PGPase</shortName>
        <ecNumber evidence="5 10">3.1.3.18</ecNumber>
    </recommendedName>
</protein>
<proteinExistence type="inferred from homology"/>
<dbReference type="AlphaFoldDB" id="A0A420EKW9"/>
<dbReference type="InterPro" id="IPR050155">
    <property type="entry name" value="HAD-like_hydrolase_sf"/>
</dbReference>
<dbReference type="Gene3D" id="1.10.150.240">
    <property type="entry name" value="Putative phosphatase, domain 2"/>
    <property type="match status" value="1"/>
</dbReference>
<evidence type="ECO:0000256" key="6">
    <source>
        <dbReference type="ARBA" id="ARBA00022723"/>
    </source>
</evidence>
<evidence type="ECO:0000256" key="7">
    <source>
        <dbReference type="ARBA" id="ARBA00022801"/>
    </source>
</evidence>
<dbReference type="EC" id="3.1.3.18" evidence="5 10"/>